<dbReference type="EMBL" id="QFFI01000010">
    <property type="protein sequence ID" value="PWG63466.1"/>
    <property type="molecule type" value="Genomic_DNA"/>
</dbReference>
<keyword evidence="9" id="KW-1185">Reference proteome</keyword>
<accession>A0A2U2N2P8</accession>
<dbReference type="PANTHER" id="PTHR41335">
    <property type="entry name" value="MEMBRANE PROTEIN-RELATED"/>
    <property type="match status" value="1"/>
</dbReference>
<name>A0A2U2N2P8_9GAMM</name>
<gene>
    <name evidence="8" type="ORF">DEM34_07835</name>
</gene>
<keyword evidence="3 6" id="KW-1133">Transmembrane helix</keyword>
<keyword evidence="4 6" id="KW-0472">Membrane</keyword>
<evidence type="ECO:0000256" key="1">
    <source>
        <dbReference type="ARBA" id="ARBA00022475"/>
    </source>
</evidence>
<sequence>MRRLIALVIAVLVVALGLSFAMLNAESAELNFYFGQLSMPISLWMVIAVVVGAVLGVLSSVGMVFRQRRQLARLRRQIADAEKELSELRKLPIRNNP</sequence>
<protein>
    <submittedName>
        <fullName evidence="8">DUF1049 domain-containing protein</fullName>
    </submittedName>
</protein>
<keyword evidence="2 6" id="KW-0812">Transmembrane</keyword>
<evidence type="ECO:0000256" key="3">
    <source>
        <dbReference type="ARBA" id="ARBA00022989"/>
    </source>
</evidence>
<dbReference type="Proteomes" id="UP000245474">
    <property type="component" value="Unassembled WGS sequence"/>
</dbReference>
<evidence type="ECO:0000256" key="2">
    <source>
        <dbReference type="ARBA" id="ARBA00022692"/>
    </source>
</evidence>
<evidence type="ECO:0000256" key="6">
    <source>
        <dbReference type="SAM" id="Phobius"/>
    </source>
</evidence>
<dbReference type="RefSeq" id="WP_109677968.1">
    <property type="nucleotide sequence ID" value="NZ_CP086615.1"/>
</dbReference>
<feature type="transmembrane region" description="Helical" evidence="6">
    <location>
        <begin position="43"/>
        <end position="65"/>
    </location>
</feature>
<organism evidence="8 9">
    <name type="scientific">Sediminicurvatus halobius</name>
    <dbReference type="NCBI Taxonomy" id="2182432"/>
    <lineage>
        <taxon>Bacteria</taxon>
        <taxon>Pseudomonadati</taxon>
        <taxon>Pseudomonadota</taxon>
        <taxon>Gammaproteobacteria</taxon>
        <taxon>Chromatiales</taxon>
        <taxon>Ectothiorhodospiraceae</taxon>
        <taxon>Sediminicurvatus</taxon>
    </lineage>
</organism>
<evidence type="ECO:0000256" key="4">
    <source>
        <dbReference type="ARBA" id="ARBA00023136"/>
    </source>
</evidence>
<dbReference type="GO" id="GO:0005886">
    <property type="term" value="C:plasma membrane"/>
    <property type="evidence" value="ECO:0007669"/>
    <property type="project" value="InterPro"/>
</dbReference>
<dbReference type="InterPro" id="IPR010445">
    <property type="entry name" value="LapA_dom"/>
</dbReference>
<proteinExistence type="predicted"/>
<keyword evidence="5" id="KW-0175">Coiled coil</keyword>
<evidence type="ECO:0000256" key="5">
    <source>
        <dbReference type="SAM" id="Coils"/>
    </source>
</evidence>
<evidence type="ECO:0000313" key="9">
    <source>
        <dbReference type="Proteomes" id="UP000245474"/>
    </source>
</evidence>
<feature type="coiled-coil region" evidence="5">
    <location>
        <begin position="64"/>
        <end position="91"/>
    </location>
</feature>
<dbReference type="PANTHER" id="PTHR41335:SF1">
    <property type="entry name" value="MEMBRANE PROTEIN"/>
    <property type="match status" value="1"/>
</dbReference>
<comment type="caution">
    <text evidence="8">The sequence shown here is derived from an EMBL/GenBank/DDBJ whole genome shotgun (WGS) entry which is preliminary data.</text>
</comment>
<reference evidence="8 9" key="1">
    <citation type="submission" date="2018-05" db="EMBL/GenBank/DDBJ databases">
        <title>Spiribacter halobius sp. nov., a moderately halophilic bacterium isolated from marine solar saltern.</title>
        <authorList>
            <person name="Zheng W.-S."/>
            <person name="Lu D.-C."/>
            <person name="Du Z.-J."/>
        </authorList>
    </citation>
    <scope>NUCLEOTIDE SEQUENCE [LARGE SCALE GENOMIC DNA]</scope>
    <source>
        <strain evidence="8 9">E85</strain>
    </source>
</reference>
<dbReference type="Pfam" id="PF06305">
    <property type="entry name" value="LapA_dom"/>
    <property type="match status" value="1"/>
</dbReference>
<keyword evidence="1" id="KW-1003">Cell membrane</keyword>
<dbReference type="AlphaFoldDB" id="A0A2U2N2P8"/>
<feature type="domain" description="Lipopolysaccharide assembly protein A" evidence="7">
    <location>
        <begin position="24"/>
        <end position="85"/>
    </location>
</feature>
<evidence type="ECO:0000313" key="8">
    <source>
        <dbReference type="EMBL" id="PWG63466.1"/>
    </source>
</evidence>
<evidence type="ECO:0000259" key="7">
    <source>
        <dbReference type="Pfam" id="PF06305"/>
    </source>
</evidence>